<keyword evidence="3" id="KW-0808">Transferase</keyword>
<dbReference type="AlphaFoldDB" id="A0A1J1HA21"/>
<keyword evidence="4" id="KW-0547">Nucleotide-binding</keyword>
<dbReference type="PROSITE" id="PS50011">
    <property type="entry name" value="PROTEIN_KINASE_DOM"/>
    <property type="match status" value="1"/>
</dbReference>
<evidence type="ECO:0000313" key="11">
    <source>
        <dbReference type="Proteomes" id="UP000220158"/>
    </source>
</evidence>
<protein>
    <recommendedName>
        <fullName evidence="1">non-specific serine/threonine protein kinase</fullName>
        <ecNumber evidence="1">2.7.11.1</ecNumber>
    </recommendedName>
</protein>
<dbReference type="VEuPathDB" id="PlasmoDB:PRELSG_1265900"/>
<dbReference type="GO" id="GO:0005524">
    <property type="term" value="F:ATP binding"/>
    <property type="evidence" value="ECO:0007669"/>
    <property type="project" value="UniProtKB-KW"/>
</dbReference>
<evidence type="ECO:0000256" key="3">
    <source>
        <dbReference type="ARBA" id="ARBA00022679"/>
    </source>
</evidence>
<dbReference type="KEGG" id="prel:PRELSG_1265900"/>
<organism evidence="10 11">
    <name type="scientific">Plasmodium relictum</name>
    <dbReference type="NCBI Taxonomy" id="85471"/>
    <lineage>
        <taxon>Eukaryota</taxon>
        <taxon>Sar</taxon>
        <taxon>Alveolata</taxon>
        <taxon>Apicomplexa</taxon>
        <taxon>Aconoidasida</taxon>
        <taxon>Haemosporida</taxon>
        <taxon>Plasmodiidae</taxon>
        <taxon>Plasmodium</taxon>
        <taxon>Plasmodium (Haemamoeba)</taxon>
    </lineage>
</organism>
<dbReference type="SUPFAM" id="SSF56112">
    <property type="entry name" value="Protein kinase-like (PK-like)"/>
    <property type="match status" value="1"/>
</dbReference>
<accession>A0A1J1HA21</accession>
<dbReference type="GeneID" id="39737903"/>
<dbReference type="RefSeq" id="XP_028534763.1">
    <property type="nucleotide sequence ID" value="XM_028678477.1"/>
</dbReference>
<keyword evidence="11" id="KW-1185">Reference proteome</keyword>
<dbReference type="InterPro" id="IPR000719">
    <property type="entry name" value="Prot_kinase_dom"/>
</dbReference>
<feature type="domain" description="Protein kinase" evidence="9">
    <location>
        <begin position="212"/>
        <end position="504"/>
    </location>
</feature>
<keyword evidence="2" id="KW-0723">Serine/threonine-protein kinase</keyword>
<dbReference type="OrthoDB" id="4062651at2759"/>
<reference evidence="10 11" key="1">
    <citation type="submission" date="2015-04" db="EMBL/GenBank/DDBJ databases">
        <authorList>
            <consortium name="Pathogen Informatics"/>
        </authorList>
    </citation>
    <scope>NUCLEOTIDE SEQUENCE [LARGE SCALE GENOMIC DNA]</scope>
    <source>
        <strain evidence="10 11">SGS1</strain>
    </source>
</reference>
<dbReference type="InterPro" id="IPR011009">
    <property type="entry name" value="Kinase-like_dom_sf"/>
</dbReference>
<dbReference type="EC" id="2.7.11.1" evidence="1"/>
<dbReference type="SMART" id="SM00220">
    <property type="entry name" value="S_TKc"/>
    <property type="match status" value="1"/>
</dbReference>
<evidence type="ECO:0000256" key="8">
    <source>
        <dbReference type="ARBA" id="ARBA00048679"/>
    </source>
</evidence>
<dbReference type="PANTHER" id="PTHR43671:SF98">
    <property type="entry name" value="SERINE_THREONINE-PROTEIN KINASE NEK11"/>
    <property type="match status" value="1"/>
</dbReference>
<dbReference type="InterPro" id="IPR050660">
    <property type="entry name" value="NEK_Ser/Thr_kinase"/>
</dbReference>
<evidence type="ECO:0000256" key="7">
    <source>
        <dbReference type="ARBA" id="ARBA00047899"/>
    </source>
</evidence>
<dbReference type="PANTHER" id="PTHR43671">
    <property type="entry name" value="SERINE/THREONINE-PROTEIN KINASE NEK"/>
    <property type="match status" value="1"/>
</dbReference>
<evidence type="ECO:0000256" key="4">
    <source>
        <dbReference type="ARBA" id="ARBA00022741"/>
    </source>
</evidence>
<dbReference type="GO" id="GO:0004674">
    <property type="term" value="F:protein serine/threonine kinase activity"/>
    <property type="evidence" value="ECO:0007669"/>
    <property type="project" value="UniProtKB-KW"/>
</dbReference>
<evidence type="ECO:0000259" key="9">
    <source>
        <dbReference type="PROSITE" id="PS50011"/>
    </source>
</evidence>
<name>A0A1J1HA21_PLARL</name>
<comment type="catalytic activity">
    <reaction evidence="8">
        <text>L-seryl-[protein] + ATP = O-phospho-L-seryl-[protein] + ADP + H(+)</text>
        <dbReference type="Rhea" id="RHEA:17989"/>
        <dbReference type="Rhea" id="RHEA-COMP:9863"/>
        <dbReference type="Rhea" id="RHEA-COMP:11604"/>
        <dbReference type="ChEBI" id="CHEBI:15378"/>
        <dbReference type="ChEBI" id="CHEBI:29999"/>
        <dbReference type="ChEBI" id="CHEBI:30616"/>
        <dbReference type="ChEBI" id="CHEBI:83421"/>
        <dbReference type="ChEBI" id="CHEBI:456216"/>
        <dbReference type="EC" id="2.7.11.1"/>
    </reaction>
</comment>
<sequence>MSKWNFLRSKIIWPQEFCYVIENEGYENKFGYSYIVKYNGNIVHKNLKRNLNNIEKLLNITNDICMDIEEENNRHDSDDLEYDIDAAFSEMNKGNQIMLRLNDKKEFLQDKISKVNTINERFDIIIKNEPTFIFRLDWPFLDVESNYLTEHLKREFFKENMMKKKKKKSKNNKTSEEIKYKTYLYNIKIMESEESIIENREFFHCESNIENLKIYTIINEGKNIKNILYEYKEYCKNTYVYEEDESANEKENENEKKKEKEICYEKLSILPYSDIILLKKRYFDKEINIAGFLTPFILSGNIKNMIQNIDQYLKYEFDSKMIYKNLCNIIKLMDYLENHNIIHGNIKPTNLFISNDGYNLLIGNFIPKIKLVNFYFHVIHKKKKTPKYISPELLFYLNKKIEIVKTKKKKIKHIEKYFIKNDIFCLGLCFYYILTMKEDIINYIDSEQIFQFKVENLQKYITKPKLFFLLKDMLTYNHKHRPSWSTLLKLINDSKKKKKNDETN</sequence>
<keyword evidence="6" id="KW-0067">ATP-binding</keyword>
<dbReference type="EMBL" id="LN835307">
    <property type="protein sequence ID" value="CRH01764.1"/>
    <property type="molecule type" value="Genomic_DNA"/>
</dbReference>
<evidence type="ECO:0000256" key="2">
    <source>
        <dbReference type="ARBA" id="ARBA00022527"/>
    </source>
</evidence>
<evidence type="ECO:0000313" key="10">
    <source>
        <dbReference type="EMBL" id="CRH01764.1"/>
    </source>
</evidence>
<dbReference type="Pfam" id="PF00069">
    <property type="entry name" value="Pkinase"/>
    <property type="match status" value="1"/>
</dbReference>
<comment type="catalytic activity">
    <reaction evidence="7">
        <text>L-threonyl-[protein] + ATP = O-phospho-L-threonyl-[protein] + ADP + H(+)</text>
        <dbReference type="Rhea" id="RHEA:46608"/>
        <dbReference type="Rhea" id="RHEA-COMP:11060"/>
        <dbReference type="Rhea" id="RHEA-COMP:11605"/>
        <dbReference type="ChEBI" id="CHEBI:15378"/>
        <dbReference type="ChEBI" id="CHEBI:30013"/>
        <dbReference type="ChEBI" id="CHEBI:30616"/>
        <dbReference type="ChEBI" id="CHEBI:61977"/>
        <dbReference type="ChEBI" id="CHEBI:456216"/>
        <dbReference type="EC" id="2.7.11.1"/>
    </reaction>
</comment>
<proteinExistence type="predicted"/>
<evidence type="ECO:0000256" key="5">
    <source>
        <dbReference type="ARBA" id="ARBA00022777"/>
    </source>
</evidence>
<dbReference type="Proteomes" id="UP000220158">
    <property type="component" value="Chromosome 12"/>
</dbReference>
<dbReference type="Gene3D" id="1.10.510.10">
    <property type="entry name" value="Transferase(Phosphotransferase) domain 1"/>
    <property type="match status" value="1"/>
</dbReference>
<evidence type="ECO:0000256" key="1">
    <source>
        <dbReference type="ARBA" id="ARBA00012513"/>
    </source>
</evidence>
<keyword evidence="5 10" id="KW-0418">Kinase</keyword>
<gene>
    <name evidence="10" type="ORF">PRELSG_1265900</name>
</gene>
<evidence type="ECO:0000256" key="6">
    <source>
        <dbReference type="ARBA" id="ARBA00022840"/>
    </source>
</evidence>